<keyword evidence="5" id="KW-0687">Ribonucleoprotein</keyword>
<organism evidence="8 9">
    <name type="scientific">Ambispora gerdemannii</name>
    <dbReference type="NCBI Taxonomy" id="144530"/>
    <lineage>
        <taxon>Eukaryota</taxon>
        <taxon>Fungi</taxon>
        <taxon>Fungi incertae sedis</taxon>
        <taxon>Mucoromycota</taxon>
        <taxon>Glomeromycotina</taxon>
        <taxon>Glomeromycetes</taxon>
        <taxon>Archaeosporales</taxon>
        <taxon>Ambisporaceae</taxon>
        <taxon>Ambispora</taxon>
    </lineage>
</organism>
<evidence type="ECO:0000313" key="9">
    <source>
        <dbReference type="Proteomes" id="UP000789831"/>
    </source>
</evidence>
<dbReference type="SMART" id="SM00363">
    <property type="entry name" value="S4"/>
    <property type="match status" value="1"/>
</dbReference>
<gene>
    <name evidence="8" type="ORF">AGERDE_LOCUS12140</name>
</gene>
<proteinExistence type="inferred from homology"/>
<accession>A0A9N9HBV0</accession>
<reference evidence="8" key="1">
    <citation type="submission" date="2021-06" db="EMBL/GenBank/DDBJ databases">
        <authorList>
            <person name="Kallberg Y."/>
            <person name="Tangrot J."/>
            <person name="Rosling A."/>
        </authorList>
    </citation>
    <scope>NUCLEOTIDE SEQUENCE</scope>
    <source>
        <strain evidence="8">MT106</strain>
    </source>
</reference>
<dbReference type="PANTHER" id="PTHR11831:SF4">
    <property type="entry name" value="SMALL RIBOSOMAL SUBUNIT PROTEIN US4M"/>
    <property type="match status" value="1"/>
</dbReference>
<dbReference type="OrthoDB" id="2444619at2759"/>
<evidence type="ECO:0000256" key="5">
    <source>
        <dbReference type="ARBA" id="ARBA00023274"/>
    </source>
</evidence>
<keyword evidence="9" id="KW-1185">Reference proteome</keyword>
<evidence type="ECO:0000256" key="3">
    <source>
        <dbReference type="ARBA" id="ARBA00022884"/>
    </source>
</evidence>
<dbReference type="PROSITE" id="PS50889">
    <property type="entry name" value="S4"/>
    <property type="match status" value="1"/>
</dbReference>
<dbReference type="GO" id="GO:0003735">
    <property type="term" value="F:structural constituent of ribosome"/>
    <property type="evidence" value="ECO:0007669"/>
    <property type="project" value="TreeGrafter"/>
</dbReference>
<dbReference type="EMBL" id="CAJVPL010007208">
    <property type="protein sequence ID" value="CAG8668332.1"/>
    <property type="molecule type" value="Genomic_DNA"/>
</dbReference>
<dbReference type="Gene3D" id="1.10.1050.10">
    <property type="entry name" value="Ribosomal Protein S4 Delta 41, Chain A, domain 1"/>
    <property type="match status" value="1"/>
</dbReference>
<dbReference type="GO" id="GO:0015935">
    <property type="term" value="C:small ribosomal subunit"/>
    <property type="evidence" value="ECO:0007669"/>
    <property type="project" value="TreeGrafter"/>
</dbReference>
<evidence type="ECO:0000259" key="7">
    <source>
        <dbReference type="SMART" id="SM00363"/>
    </source>
</evidence>
<dbReference type="PANTHER" id="PTHR11831">
    <property type="entry name" value="30S 40S RIBOSOMAL PROTEIN"/>
    <property type="match status" value="1"/>
</dbReference>
<dbReference type="GO" id="GO:0042274">
    <property type="term" value="P:ribosomal small subunit biogenesis"/>
    <property type="evidence" value="ECO:0007669"/>
    <property type="project" value="TreeGrafter"/>
</dbReference>
<evidence type="ECO:0000256" key="1">
    <source>
        <dbReference type="ARBA" id="ARBA00007465"/>
    </source>
</evidence>
<dbReference type="InterPro" id="IPR002942">
    <property type="entry name" value="S4_RNA-bd"/>
</dbReference>
<feature type="non-terminal residue" evidence="8">
    <location>
        <position position="150"/>
    </location>
</feature>
<comment type="similarity">
    <text evidence="1">Belongs to the universal ribosomal protein uS4 family.</text>
</comment>
<evidence type="ECO:0000256" key="4">
    <source>
        <dbReference type="ARBA" id="ARBA00022980"/>
    </source>
</evidence>
<dbReference type="GO" id="GO:0019843">
    <property type="term" value="F:rRNA binding"/>
    <property type="evidence" value="ECO:0007669"/>
    <property type="project" value="UniProtKB-KW"/>
</dbReference>
<evidence type="ECO:0000256" key="2">
    <source>
        <dbReference type="ARBA" id="ARBA00022730"/>
    </source>
</evidence>
<name>A0A9N9HBV0_9GLOM</name>
<comment type="caution">
    <text evidence="8">The sequence shown here is derived from an EMBL/GenBank/DDBJ whole genome shotgun (WGS) entry which is preliminary data.</text>
</comment>
<keyword evidence="2" id="KW-0699">rRNA-binding</keyword>
<keyword evidence="4" id="KW-0689">Ribosomal protein</keyword>
<dbReference type="AlphaFoldDB" id="A0A9N9HBV0"/>
<dbReference type="InterPro" id="IPR022801">
    <property type="entry name" value="Ribosomal_uS4"/>
</dbReference>
<protein>
    <submittedName>
        <fullName evidence="8">3528_t:CDS:1</fullName>
    </submittedName>
</protein>
<dbReference type="Proteomes" id="UP000789831">
    <property type="component" value="Unassembled WGS sequence"/>
</dbReference>
<evidence type="ECO:0000313" key="8">
    <source>
        <dbReference type="EMBL" id="CAG8668332.1"/>
    </source>
</evidence>
<dbReference type="CDD" id="cd00165">
    <property type="entry name" value="S4"/>
    <property type="match status" value="1"/>
</dbReference>
<dbReference type="Pfam" id="PF01479">
    <property type="entry name" value="S4"/>
    <property type="match status" value="1"/>
</dbReference>
<sequence>QLKREFAKAKAGAADTGASLLTSSESRLDNVVFRSGLANTLRFARQLVGYKHVLVDGKIVNIPSYKIEPGQIDASKLRPGTKGLELEIETDTLMTSLTGSLEKIAGGPIVDAPFEKLVFIFQDNAEQELYDALLDDKNQSFELSFDKDKV</sequence>
<feature type="domain" description="RNA-binding S4" evidence="7">
    <location>
        <begin position="26"/>
        <end position="85"/>
    </location>
</feature>
<dbReference type="SUPFAM" id="SSF55174">
    <property type="entry name" value="Alpha-L RNA-binding motif"/>
    <property type="match status" value="1"/>
</dbReference>
<evidence type="ECO:0000256" key="6">
    <source>
        <dbReference type="PROSITE-ProRule" id="PRU00182"/>
    </source>
</evidence>
<dbReference type="InterPro" id="IPR036986">
    <property type="entry name" value="S4_RNA-bd_sf"/>
</dbReference>
<keyword evidence="3 6" id="KW-0694">RNA-binding</keyword>
<dbReference type="Gene3D" id="3.10.290.10">
    <property type="entry name" value="RNA-binding S4 domain"/>
    <property type="match status" value="1"/>
</dbReference>